<organism evidence="1 2">
    <name type="scientific">Marmota monax</name>
    <name type="common">Woodchuck</name>
    <dbReference type="NCBI Taxonomy" id="9995"/>
    <lineage>
        <taxon>Eukaryota</taxon>
        <taxon>Metazoa</taxon>
        <taxon>Chordata</taxon>
        <taxon>Craniata</taxon>
        <taxon>Vertebrata</taxon>
        <taxon>Euteleostomi</taxon>
        <taxon>Mammalia</taxon>
        <taxon>Eutheria</taxon>
        <taxon>Euarchontoglires</taxon>
        <taxon>Glires</taxon>
        <taxon>Rodentia</taxon>
        <taxon>Sciuromorpha</taxon>
        <taxon>Sciuridae</taxon>
        <taxon>Xerinae</taxon>
        <taxon>Marmotini</taxon>
        <taxon>Marmota</taxon>
    </lineage>
</organism>
<name>A0A5E4D443_MARMO</name>
<keyword evidence="2" id="KW-1185">Reference proteome</keyword>
<accession>A0A5E4D443</accession>
<dbReference type="AlphaFoldDB" id="A0A5E4D443"/>
<evidence type="ECO:0000313" key="2">
    <source>
        <dbReference type="Proteomes" id="UP000335636"/>
    </source>
</evidence>
<dbReference type="Proteomes" id="UP000335636">
    <property type="component" value="Unassembled WGS sequence"/>
</dbReference>
<dbReference type="EMBL" id="CABDUW010003187">
    <property type="protein sequence ID" value="VTJ88826.1"/>
    <property type="molecule type" value="Genomic_DNA"/>
</dbReference>
<feature type="non-terminal residue" evidence="1">
    <location>
        <position position="1"/>
    </location>
</feature>
<protein>
    <submittedName>
        <fullName evidence="1">Uncharacterized protein</fullName>
    </submittedName>
</protein>
<comment type="caution">
    <text evidence="1">The sequence shown here is derived from an EMBL/GenBank/DDBJ whole genome shotgun (WGS) entry which is preliminary data.</text>
</comment>
<reference evidence="1" key="1">
    <citation type="submission" date="2019-04" db="EMBL/GenBank/DDBJ databases">
        <authorList>
            <person name="Alioto T."/>
            <person name="Alioto T."/>
        </authorList>
    </citation>
    <scope>NUCLEOTIDE SEQUENCE [LARGE SCALE GENOMIC DNA]</scope>
</reference>
<sequence>TMFDNLEDAVFVRSMKRSLMALTTMNWDSVPMREEKFLEEKGPEPPQLLTVTLR</sequence>
<evidence type="ECO:0000313" key="1">
    <source>
        <dbReference type="EMBL" id="VTJ88826.1"/>
    </source>
</evidence>
<gene>
    <name evidence="1" type="ORF">MONAX_5E039837</name>
</gene>
<proteinExistence type="predicted"/>